<feature type="domain" description="BON" evidence="2">
    <location>
        <begin position="52"/>
        <end position="119"/>
    </location>
</feature>
<protein>
    <recommendedName>
        <fullName evidence="2">BON domain-containing protein</fullName>
    </recommendedName>
</protein>
<keyword evidence="4" id="KW-1185">Reference proteome</keyword>
<name>K9HPN7_9PROT</name>
<dbReference type="InterPro" id="IPR051686">
    <property type="entry name" value="Lipoprotein_DolP"/>
</dbReference>
<dbReference type="RefSeq" id="WP_009540523.1">
    <property type="nucleotide sequence ID" value="NZ_ANHY01000008.1"/>
</dbReference>
<dbReference type="EMBL" id="ANHY01000008">
    <property type="protein sequence ID" value="EKV30456.1"/>
    <property type="molecule type" value="Genomic_DNA"/>
</dbReference>
<sequence>MPFRRPFALSVLALLPLLAAATGCTPVGAAVGAGAMVATAAAEERGVGGSARDARISLEIIDRFDEEGVLFEGIGATVFDGRVLLTGAVADADLHGKALALAGSVDGVRTIIDRVTVTPNPERGTGPRDALVTAELRKAIMFDPEVLAINYAIEVEDGIVHLLGIAQSERERRRVIAHARGTDFVRGIEDHVLLKTDPRRSEPAAPQAREGRP</sequence>
<dbReference type="PROSITE" id="PS51257">
    <property type="entry name" value="PROKAR_LIPOPROTEIN"/>
    <property type="match status" value="1"/>
</dbReference>
<dbReference type="PROSITE" id="PS50914">
    <property type="entry name" value="BON"/>
    <property type="match status" value="2"/>
</dbReference>
<dbReference type="Pfam" id="PF04972">
    <property type="entry name" value="BON"/>
    <property type="match status" value="2"/>
</dbReference>
<feature type="signal peptide" evidence="1">
    <location>
        <begin position="1"/>
        <end position="29"/>
    </location>
</feature>
<dbReference type="PANTHER" id="PTHR34606:SF15">
    <property type="entry name" value="BON DOMAIN-CONTAINING PROTEIN"/>
    <property type="match status" value="1"/>
</dbReference>
<organism evidence="3 4">
    <name type="scientific">Caenispirillum salinarum AK4</name>
    <dbReference type="NCBI Taxonomy" id="1238182"/>
    <lineage>
        <taxon>Bacteria</taxon>
        <taxon>Pseudomonadati</taxon>
        <taxon>Pseudomonadota</taxon>
        <taxon>Alphaproteobacteria</taxon>
        <taxon>Rhodospirillales</taxon>
        <taxon>Novispirillaceae</taxon>
        <taxon>Caenispirillum</taxon>
    </lineage>
</organism>
<reference evidence="3 4" key="1">
    <citation type="journal article" date="2013" name="Genome Announc.">
        <title>Draft Genome Sequence of an Alphaproteobacterium, Caenispirillum salinarum AK4(T), Isolated from a Solar Saltern.</title>
        <authorList>
            <person name="Khatri I."/>
            <person name="Singh A."/>
            <person name="Korpole S."/>
            <person name="Pinnaka A.K."/>
            <person name="Subramanian S."/>
        </authorList>
    </citation>
    <scope>NUCLEOTIDE SEQUENCE [LARGE SCALE GENOMIC DNA]</scope>
    <source>
        <strain evidence="3 4">AK4</strain>
    </source>
</reference>
<feature type="chain" id="PRO_5003930261" description="BON domain-containing protein" evidence="1">
    <location>
        <begin position="30"/>
        <end position="213"/>
    </location>
</feature>
<dbReference type="InterPro" id="IPR007055">
    <property type="entry name" value="BON_dom"/>
</dbReference>
<comment type="caution">
    <text evidence="3">The sequence shown here is derived from an EMBL/GenBank/DDBJ whole genome shotgun (WGS) entry which is preliminary data.</text>
</comment>
<dbReference type="STRING" id="1238182.C882_4415"/>
<dbReference type="eggNOG" id="COG2823">
    <property type="taxonomic scope" value="Bacteria"/>
</dbReference>
<evidence type="ECO:0000313" key="3">
    <source>
        <dbReference type="EMBL" id="EKV30456.1"/>
    </source>
</evidence>
<dbReference type="Proteomes" id="UP000009881">
    <property type="component" value="Unassembled WGS sequence"/>
</dbReference>
<accession>K9HPN7</accession>
<dbReference type="PANTHER" id="PTHR34606">
    <property type="entry name" value="BON DOMAIN-CONTAINING PROTEIN"/>
    <property type="match status" value="1"/>
</dbReference>
<dbReference type="Gene3D" id="3.40.1520.20">
    <property type="match status" value="1"/>
</dbReference>
<gene>
    <name evidence="3" type="ORF">C882_4415</name>
</gene>
<evidence type="ECO:0000256" key="1">
    <source>
        <dbReference type="SAM" id="SignalP"/>
    </source>
</evidence>
<proteinExistence type="predicted"/>
<evidence type="ECO:0000259" key="2">
    <source>
        <dbReference type="PROSITE" id="PS50914"/>
    </source>
</evidence>
<dbReference type="AlphaFoldDB" id="K9HPN7"/>
<dbReference type="OrthoDB" id="8479706at2"/>
<keyword evidence="1" id="KW-0732">Signal</keyword>
<evidence type="ECO:0000313" key="4">
    <source>
        <dbReference type="Proteomes" id="UP000009881"/>
    </source>
</evidence>
<feature type="domain" description="BON" evidence="2">
    <location>
        <begin position="128"/>
        <end position="196"/>
    </location>
</feature>